<evidence type="ECO:0000313" key="8">
    <source>
        <dbReference type="EnsemblPlants" id="cds.evm.model.05.323"/>
    </source>
</evidence>
<feature type="region of interest" description="Disordered" evidence="6">
    <location>
        <begin position="220"/>
        <end position="270"/>
    </location>
</feature>
<dbReference type="AlphaFoldDB" id="A0A803PPZ9"/>
<dbReference type="InterPro" id="IPR044810">
    <property type="entry name" value="WRKY_plant"/>
</dbReference>
<evidence type="ECO:0000256" key="2">
    <source>
        <dbReference type="ARBA" id="ARBA00023015"/>
    </source>
</evidence>
<dbReference type="EMBL" id="UZAU01000414">
    <property type="status" value="NOT_ANNOTATED_CDS"/>
    <property type="molecule type" value="Genomic_DNA"/>
</dbReference>
<dbReference type="PANTHER" id="PTHR31221:SF112">
    <property type="entry name" value="WRKY TRANSCRIPTION FACTOR 50-RELATED"/>
    <property type="match status" value="1"/>
</dbReference>
<dbReference type="GO" id="GO:0043565">
    <property type="term" value="F:sequence-specific DNA binding"/>
    <property type="evidence" value="ECO:0007669"/>
    <property type="project" value="InterPro"/>
</dbReference>
<dbReference type="Gene3D" id="2.20.25.80">
    <property type="entry name" value="WRKY domain"/>
    <property type="match status" value="1"/>
</dbReference>
<dbReference type="Proteomes" id="UP000596661">
    <property type="component" value="Chromosome 5"/>
</dbReference>
<evidence type="ECO:0000256" key="6">
    <source>
        <dbReference type="SAM" id="MobiDB-lite"/>
    </source>
</evidence>
<keyword evidence="9" id="KW-1185">Reference proteome</keyword>
<keyword evidence="5" id="KW-0539">Nucleus</keyword>
<accession>A0A803PPZ9</accession>
<dbReference type="InterPro" id="IPR036576">
    <property type="entry name" value="WRKY_dom_sf"/>
</dbReference>
<dbReference type="GO" id="GO:0003700">
    <property type="term" value="F:DNA-binding transcription factor activity"/>
    <property type="evidence" value="ECO:0007669"/>
    <property type="project" value="InterPro"/>
</dbReference>
<evidence type="ECO:0000256" key="5">
    <source>
        <dbReference type="ARBA" id="ARBA00023242"/>
    </source>
</evidence>
<evidence type="ECO:0000313" key="9">
    <source>
        <dbReference type="Proteomes" id="UP000596661"/>
    </source>
</evidence>
<keyword evidence="2" id="KW-0805">Transcription regulation</keyword>
<keyword evidence="3" id="KW-0238">DNA-binding</keyword>
<dbReference type="EnsemblPlants" id="evm.model.05.323">
    <property type="protein sequence ID" value="cds.evm.model.05.323"/>
    <property type="gene ID" value="evm.TU.05.323"/>
</dbReference>
<dbReference type="GO" id="GO:0005634">
    <property type="term" value="C:nucleus"/>
    <property type="evidence" value="ECO:0007669"/>
    <property type="project" value="UniProtKB-SubCell"/>
</dbReference>
<sequence length="310" mass="35514">MVLGDQALPSWNEFPMLTGNGDVQRRRIHFSSTKRSNYPYWKTKMRAFLKALDEWIWMTIADGWTPPIVVNDEGGKRIKDPLKVISNCEIAKDAWEKLEIRNEGTEAVKKARLRGLAKSIENCLWMKTNGKVKFVSAAVNKEDESDNSYKTWKPKVANLALVAHTSLSFMKENHCASTNTKFIKSHMDHSPENDDNVDDSNFDQFSEFLMFDEWPDEFHHDHPAISQSQSQSQPMLSNPVTYATDEIGGSSSHLGGHNTGENVQSGQERREVRERVAFKIKSEIEILDDGFKWRKYGKKMVKNSPNPRFS</sequence>
<organism evidence="8 9">
    <name type="scientific">Cannabis sativa</name>
    <name type="common">Hemp</name>
    <name type="synonym">Marijuana</name>
    <dbReference type="NCBI Taxonomy" id="3483"/>
    <lineage>
        <taxon>Eukaryota</taxon>
        <taxon>Viridiplantae</taxon>
        <taxon>Streptophyta</taxon>
        <taxon>Embryophyta</taxon>
        <taxon>Tracheophyta</taxon>
        <taxon>Spermatophyta</taxon>
        <taxon>Magnoliopsida</taxon>
        <taxon>eudicotyledons</taxon>
        <taxon>Gunneridae</taxon>
        <taxon>Pentapetalae</taxon>
        <taxon>rosids</taxon>
        <taxon>fabids</taxon>
        <taxon>Rosales</taxon>
        <taxon>Cannabaceae</taxon>
        <taxon>Cannabis</taxon>
    </lineage>
</organism>
<dbReference type="SUPFAM" id="SSF118290">
    <property type="entry name" value="WRKY DNA-binding domain"/>
    <property type="match status" value="1"/>
</dbReference>
<reference evidence="8" key="2">
    <citation type="submission" date="2021-03" db="UniProtKB">
        <authorList>
            <consortium name="EnsemblPlants"/>
        </authorList>
    </citation>
    <scope>IDENTIFICATION</scope>
</reference>
<dbReference type="PROSITE" id="PS50811">
    <property type="entry name" value="WRKY"/>
    <property type="match status" value="1"/>
</dbReference>
<comment type="subcellular location">
    <subcellularLocation>
        <location evidence="1">Nucleus</location>
    </subcellularLocation>
</comment>
<dbReference type="Gramene" id="evm.model.05.323">
    <property type="protein sequence ID" value="cds.evm.model.05.323"/>
    <property type="gene ID" value="evm.TU.05.323"/>
</dbReference>
<protein>
    <recommendedName>
        <fullName evidence="7">WRKY domain-containing protein</fullName>
    </recommendedName>
</protein>
<evidence type="ECO:0000259" key="7">
    <source>
        <dbReference type="PROSITE" id="PS50811"/>
    </source>
</evidence>
<name>A0A803PPZ9_CANSA</name>
<evidence type="ECO:0000256" key="1">
    <source>
        <dbReference type="ARBA" id="ARBA00004123"/>
    </source>
</evidence>
<keyword evidence="4" id="KW-0804">Transcription</keyword>
<evidence type="ECO:0000256" key="4">
    <source>
        <dbReference type="ARBA" id="ARBA00023163"/>
    </source>
</evidence>
<feature type="compositionally biased region" description="Polar residues" evidence="6">
    <location>
        <begin position="249"/>
        <end position="266"/>
    </location>
</feature>
<reference evidence="8" key="1">
    <citation type="submission" date="2018-11" db="EMBL/GenBank/DDBJ databases">
        <authorList>
            <person name="Grassa J C."/>
        </authorList>
    </citation>
    <scope>NUCLEOTIDE SEQUENCE [LARGE SCALE GENOMIC DNA]</scope>
</reference>
<dbReference type="Pfam" id="PF03106">
    <property type="entry name" value="WRKY"/>
    <property type="match status" value="1"/>
</dbReference>
<dbReference type="InterPro" id="IPR003657">
    <property type="entry name" value="WRKY_dom"/>
</dbReference>
<dbReference type="PANTHER" id="PTHR31221">
    <property type="entry name" value="WRKY TRANSCRIPTION FACTOR PROTEIN 1-RELATED"/>
    <property type="match status" value="1"/>
</dbReference>
<feature type="domain" description="WRKY" evidence="7">
    <location>
        <begin position="282"/>
        <end position="310"/>
    </location>
</feature>
<proteinExistence type="predicted"/>
<evidence type="ECO:0000256" key="3">
    <source>
        <dbReference type="ARBA" id="ARBA00023125"/>
    </source>
</evidence>